<sequence>MKRFFGYMIGLVFMTACLTAYFIKSERSTETIIFFPINKRAVFQSADTMLIPHKKSDKRHELQWRSYSETHEPAYLRQDVSLLYKNGRLQGIMKEWKENTQKLDQSRSLSLSESSLYEAITFHYGEIHTGDDITSTQAMSQNRKYIVLSKVSGFDFFETPITAEQKEWQLTLDNNKKTITGSGWDEALEKLAIPRSRYKELPLTELAVQRAKFLTGIPESVQEEIIGKLWEGLYKNYVLGIKKENGAIMSPLGSTIPLLLLNHNKRELLVIFTAEDGTPILLRQSVNYSF</sequence>
<dbReference type="PROSITE" id="PS51257">
    <property type="entry name" value="PROKAR_LIPOPROTEIN"/>
    <property type="match status" value="1"/>
</dbReference>
<dbReference type="RefSeq" id="WP_101643460.1">
    <property type="nucleotide sequence ID" value="NZ_PGUY01000045.1"/>
</dbReference>
<gene>
    <name evidence="2" type="ORF">CUU66_14710</name>
</gene>
<evidence type="ECO:0000313" key="2">
    <source>
        <dbReference type="EMBL" id="PLT29193.1"/>
    </source>
</evidence>
<feature type="transmembrane region" description="Helical" evidence="1">
    <location>
        <begin position="6"/>
        <end position="23"/>
    </location>
</feature>
<evidence type="ECO:0000313" key="3">
    <source>
        <dbReference type="Proteomes" id="UP000234748"/>
    </source>
</evidence>
<protein>
    <submittedName>
        <fullName evidence="2">Uncharacterized protein</fullName>
    </submittedName>
</protein>
<comment type="caution">
    <text evidence="2">The sequence shown here is derived from an EMBL/GenBank/DDBJ whole genome shotgun (WGS) entry which is preliminary data.</text>
</comment>
<keyword evidence="1" id="KW-1133">Transmembrane helix</keyword>
<dbReference type="AlphaFoldDB" id="A0A2N5M4J8"/>
<name>A0A2N5M4J8_9BACI</name>
<keyword evidence="3" id="KW-1185">Reference proteome</keyword>
<accession>A0A2N5M4J8</accession>
<keyword evidence="1" id="KW-0812">Transmembrane</keyword>
<proteinExistence type="predicted"/>
<keyword evidence="1" id="KW-0472">Membrane</keyword>
<reference evidence="2 3" key="1">
    <citation type="submission" date="2017-11" db="EMBL/GenBank/DDBJ databases">
        <title>Comparitive Functional Genomics of Dry Heat Resistant strains isolated from the Viking Spacecraft.</title>
        <authorList>
            <person name="Seuylemezian A."/>
            <person name="Cooper K."/>
            <person name="Vaishampayan P."/>
        </authorList>
    </citation>
    <scope>NUCLEOTIDE SEQUENCE [LARGE SCALE GENOMIC DNA]</scope>
    <source>
        <strain evidence="2 3">V1-29</strain>
    </source>
</reference>
<organism evidence="2 3">
    <name type="scientific">Peribacillus deserti</name>
    <dbReference type="NCBI Taxonomy" id="673318"/>
    <lineage>
        <taxon>Bacteria</taxon>
        <taxon>Bacillati</taxon>
        <taxon>Bacillota</taxon>
        <taxon>Bacilli</taxon>
        <taxon>Bacillales</taxon>
        <taxon>Bacillaceae</taxon>
        <taxon>Peribacillus</taxon>
    </lineage>
</organism>
<dbReference type="OrthoDB" id="2959394at2"/>
<dbReference type="Proteomes" id="UP000234748">
    <property type="component" value="Unassembled WGS sequence"/>
</dbReference>
<evidence type="ECO:0000256" key="1">
    <source>
        <dbReference type="SAM" id="Phobius"/>
    </source>
</evidence>
<dbReference type="EMBL" id="PGUY01000045">
    <property type="protein sequence ID" value="PLT29193.1"/>
    <property type="molecule type" value="Genomic_DNA"/>
</dbReference>